<evidence type="ECO:0000313" key="2">
    <source>
        <dbReference type="EMBL" id="TGZ48203.1"/>
    </source>
</evidence>
<accession>A0A4S2KFL7</accession>
<feature type="compositionally biased region" description="Basic and acidic residues" evidence="1">
    <location>
        <begin position="63"/>
        <end position="84"/>
    </location>
</feature>
<reference evidence="2 3" key="1">
    <citation type="journal article" date="2019" name="Philos. Trans. R. Soc. Lond., B, Biol. Sci.">
        <title>Ant behaviour and brain gene expression of defending hosts depend on the ecological success of the intruding social parasite.</title>
        <authorList>
            <person name="Kaur R."/>
            <person name="Stoldt M."/>
            <person name="Jongepier E."/>
            <person name="Feldmeyer B."/>
            <person name="Menzel F."/>
            <person name="Bornberg-Bauer E."/>
            <person name="Foitzik S."/>
        </authorList>
    </citation>
    <scope>NUCLEOTIDE SEQUENCE [LARGE SCALE GENOMIC DNA]</scope>
    <source>
        <tissue evidence="2">Whole body</tissue>
    </source>
</reference>
<dbReference type="Proteomes" id="UP000310200">
    <property type="component" value="Unassembled WGS sequence"/>
</dbReference>
<evidence type="ECO:0000256" key="1">
    <source>
        <dbReference type="SAM" id="MobiDB-lite"/>
    </source>
</evidence>
<feature type="region of interest" description="Disordered" evidence="1">
    <location>
        <begin position="115"/>
        <end position="142"/>
    </location>
</feature>
<proteinExistence type="predicted"/>
<comment type="caution">
    <text evidence="2">The sequence shown here is derived from an EMBL/GenBank/DDBJ whole genome shotgun (WGS) entry which is preliminary data.</text>
</comment>
<dbReference type="AlphaFoldDB" id="A0A4S2KFL7"/>
<gene>
    <name evidence="2" type="ORF">DBV15_09969</name>
</gene>
<keyword evidence="3" id="KW-1185">Reference proteome</keyword>
<name>A0A4S2KFL7_9HYME</name>
<feature type="region of interest" description="Disordered" evidence="1">
    <location>
        <begin position="62"/>
        <end position="92"/>
    </location>
</feature>
<feature type="region of interest" description="Disordered" evidence="1">
    <location>
        <begin position="1"/>
        <end position="35"/>
    </location>
</feature>
<feature type="compositionally biased region" description="Acidic residues" evidence="1">
    <location>
        <begin position="121"/>
        <end position="130"/>
    </location>
</feature>
<sequence length="234" mass="25374">MQIAGWNPSPSARPNARILDSDFPGANNGANDNGRDLTRIWRGSSRSWERISCEIQVVATGRLPERRKPAARRRGGDDKREGTGRENVSTSATSLARWKLLIPSKVLNHISHGEARASEERFEDDGEGEEGEKGERNVAVAGSEGDLDLGSWKPFFLRGRRARADPAGDIYGSGNHSSASPPERGAGMPSLNAASALSGNFDFANNVRFSAPAGSSLWFRVMNLGEPQENSRDE</sequence>
<organism evidence="2 3">
    <name type="scientific">Temnothorax longispinosus</name>
    <dbReference type="NCBI Taxonomy" id="300112"/>
    <lineage>
        <taxon>Eukaryota</taxon>
        <taxon>Metazoa</taxon>
        <taxon>Ecdysozoa</taxon>
        <taxon>Arthropoda</taxon>
        <taxon>Hexapoda</taxon>
        <taxon>Insecta</taxon>
        <taxon>Pterygota</taxon>
        <taxon>Neoptera</taxon>
        <taxon>Endopterygota</taxon>
        <taxon>Hymenoptera</taxon>
        <taxon>Apocrita</taxon>
        <taxon>Aculeata</taxon>
        <taxon>Formicoidea</taxon>
        <taxon>Formicidae</taxon>
        <taxon>Myrmicinae</taxon>
        <taxon>Temnothorax</taxon>
    </lineage>
</organism>
<evidence type="ECO:0000313" key="3">
    <source>
        <dbReference type="Proteomes" id="UP000310200"/>
    </source>
</evidence>
<dbReference type="EMBL" id="QBLH01002534">
    <property type="protein sequence ID" value="TGZ48203.1"/>
    <property type="molecule type" value="Genomic_DNA"/>
</dbReference>
<protein>
    <submittedName>
        <fullName evidence="2">Uncharacterized protein</fullName>
    </submittedName>
</protein>
<feature type="region of interest" description="Disordered" evidence="1">
    <location>
        <begin position="166"/>
        <end position="191"/>
    </location>
</feature>